<evidence type="ECO:0000256" key="3">
    <source>
        <dbReference type="ARBA" id="ARBA00022980"/>
    </source>
</evidence>
<evidence type="ECO:0000256" key="6">
    <source>
        <dbReference type="PROSITE-ProRule" id="PRU00221"/>
    </source>
</evidence>
<dbReference type="GeneID" id="26904183"/>
<dbReference type="GO" id="GO:0000398">
    <property type="term" value="P:mRNA splicing, via spliceosome"/>
    <property type="evidence" value="ECO:0007669"/>
    <property type="project" value="InterPro"/>
</dbReference>
<dbReference type="InterPro" id="IPR036322">
    <property type="entry name" value="WD40_repeat_dom_sf"/>
</dbReference>
<accession>A0A0N0DWA5</accession>
<dbReference type="GO" id="GO:0071011">
    <property type="term" value="C:precatalytic spliceosome"/>
    <property type="evidence" value="ECO:0007669"/>
    <property type="project" value="TreeGrafter"/>
</dbReference>
<organism evidence="7 8">
    <name type="scientific">Leptomonas pyrrhocoris</name>
    <name type="common">Firebug parasite</name>
    <dbReference type="NCBI Taxonomy" id="157538"/>
    <lineage>
        <taxon>Eukaryota</taxon>
        <taxon>Discoba</taxon>
        <taxon>Euglenozoa</taxon>
        <taxon>Kinetoplastea</taxon>
        <taxon>Metakinetoplastina</taxon>
        <taxon>Trypanosomatida</taxon>
        <taxon>Trypanosomatidae</taxon>
        <taxon>Leishmaniinae</taxon>
        <taxon>Leptomonas</taxon>
    </lineage>
</organism>
<dbReference type="PANTHER" id="PTHR19923:SF0">
    <property type="entry name" value="PLEIOTROPIC REGULATOR 1"/>
    <property type="match status" value="1"/>
</dbReference>
<reference evidence="7 8" key="1">
    <citation type="submission" date="2015-07" db="EMBL/GenBank/DDBJ databases">
        <title>High-quality genome of monoxenous trypanosomatid Leptomonas pyrrhocoris.</title>
        <authorList>
            <person name="Flegontov P."/>
            <person name="Butenko A."/>
            <person name="Firsov S."/>
            <person name="Vlcek C."/>
            <person name="Logacheva M.D."/>
            <person name="Field M."/>
            <person name="Filatov D."/>
            <person name="Flegontova O."/>
            <person name="Gerasimov E."/>
            <person name="Jackson A.P."/>
            <person name="Kelly S."/>
            <person name="Opperdoes F."/>
            <person name="O'Reilly A."/>
            <person name="Votypka J."/>
            <person name="Yurchenko V."/>
            <person name="Lukes J."/>
        </authorList>
    </citation>
    <scope>NUCLEOTIDE SEQUENCE [LARGE SCALE GENOMIC DNA]</scope>
    <source>
        <strain evidence="7">H10</strain>
    </source>
</reference>
<name>A0A0N0DWA5_LEPPY</name>
<feature type="repeat" description="WD" evidence="6">
    <location>
        <begin position="240"/>
        <end position="281"/>
    </location>
</feature>
<dbReference type="AlphaFoldDB" id="A0A0N0DWA5"/>
<dbReference type="PROSITE" id="PS50294">
    <property type="entry name" value="WD_REPEATS_REGION"/>
    <property type="match status" value="5"/>
</dbReference>
<comment type="similarity">
    <text evidence="5">Belongs to the WD repeat PRL1/PRL2 family.</text>
</comment>
<dbReference type="OMA" id="HSVKCWD"/>
<dbReference type="PROSITE" id="PS00678">
    <property type="entry name" value="WD_REPEATS_1"/>
    <property type="match status" value="1"/>
</dbReference>
<keyword evidence="3" id="KW-0689">Ribosomal protein</keyword>
<feature type="repeat" description="WD" evidence="6">
    <location>
        <begin position="198"/>
        <end position="239"/>
    </location>
</feature>
<dbReference type="RefSeq" id="XP_015659987.1">
    <property type="nucleotide sequence ID" value="XM_015801367.1"/>
</dbReference>
<evidence type="ECO:0000256" key="5">
    <source>
        <dbReference type="ARBA" id="ARBA00025726"/>
    </source>
</evidence>
<evidence type="ECO:0000313" key="7">
    <source>
        <dbReference type="EMBL" id="KPA81548.1"/>
    </source>
</evidence>
<dbReference type="GO" id="GO:0005840">
    <property type="term" value="C:ribosome"/>
    <property type="evidence" value="ECO:0007669"/>
    <property type="project" value="UniProtKB-KW"/>
</dbReference>
<dbReference type="FunFam" id="2.130.10.10:FF:000347">
    <property type="entry name" value="Pre-mRNA-splicing factor PRP46, putative"/>
    <property type="match status" value="1"/>
</dbReference>
<feature type="repeat" description="WD" evidence="6">
    <location>
        <begin position="282"/>
        <end position="323"/>
    </location>
</feature>
<proteinExistence type="inferred from homology"/>
<keyword evidence="2" id="KW-0677">Repeat</keyword>
<protein>
    <submittedName>
        <fullName evidence="7">Uncharacterized protein</fullName>
    </submittedName>
</protein>
<dbReference type="SMART" id="SM00320">
    <property type="entry name" value="WD40"/>
    <property type="match status" value="7"/>
</dbReference>
<evidence type="ECO:0000256" key="4">
    <source>
        <dbReference type="ARBA" id="ARBA00023274"/>
    </source>
</evidence>
<feature type="repeat" description="WD" evidence="6">
    <location>
        <begin position="481"/>
        <end position="516"/>
    </location>
</feature>
<comment type="caution">
    <text evidence="7">The sequence shown here is derived from an EMBL/GenBank/DDBJ whole genome shotgun (WGS) entry which is preliminary data.</text>
</comment>
<dbReference type="VEuPathDB" id="TriTrypDB:LpyrH10_06_2620"/>
<dbReference type="EMBL" id="LGTL01000006">
    <property type="protein sequence ID" value="KPA81548.1"/>
    <property type="molecule type" value="Genomic_DNA"/>
</dbReference>
<keyword evidence="1 6" id="KW-0853">WD repeat</keyword>
<dbReference type="Pfam" id="PF00400">
    <property type="entry name" value="WD40"/>
    <property type="match status" value="6"/>
</dbReference>
<dbReference type="GO" id="GO:0071013">
    <property type="term" value="C:catalytic step 2 spliceosome"/>
    <property type="evidence" value="ECO:0007669"/>
    <property type="project" value="TreeGrafter"/>
</dbReference>
<dbReference type="Gene3D" id="2.130.10.10">
    <property type="entry name" value="YVTN repeat-like/Quinoprotein amine dehydrogenase"/>
    <property type="match status" value="1"/>
</dbReference>
<dbReference type="CDD" id="cd00200">
    <property type="entry name" value="WD40"/>
    <property type="match status" value="1"/>
</dbReference>
<dbReference type="GO" id="GO:0000974">
    <property type="term" value="C:Prp19 complex"/>
    <property type="evidence" value="ECO:0007669"/>
    <property type="project" value="TreeGrafter"/>
</dbReference>
<dbReference type="PANTHER" id="PTHR19923">
    <property type="entry name" value="WD40 REPEAT PROTEINPRL1/PRL2-RELATED"/>
    <property type="match status" value="1"/>
</dbReference>
<dbReference type="InterPro" id="IPR001680">
    <property type="entry name" value="WD40_rpt"/>
</dbReference>
<dbReference type="OrthoDB" id="10256122at2759"/>
<dbReference type="InterPro" id="IPR015943">
    <property type="entry name" value="WD40/YVTN_repeat-like_dom_sf"/>
</dbReference>
<gene>
    <name evidence="7" type="ORF">ABB37_03892</name>
</gene>
<dbReference type="PRINTS" id="PR00320">
    <property type="entry name" value="GPROTEINBRPT"/>
</dbReference>
<keyword evidence="4" id="KW-0687">Ribonucleoprotein</keyword>
<keyword evidence="8" id="KW-1185">Reference proteome</keyword>
<sequence>MNTSSMLELLASNTHSSENLHGVAVLGVPAFDPAAISLFPRSQSHPASAPTTTNSSGSDLFTEAMNVRAKTLWRSLYPRSAPPAASAVSTATTSGSSDDASRAAESFTLIDAVCHGIVTVVADKTAAPSANLSSRITPTISAALTTAHKRSRDEDDIVSISPEQLKARSALVVSQAAAQEAEAQQYKSPPKWKLSKVLVGHQGWVWTTAVEPGNKWFATGGFDAIIKVWDLETGALKMNLTGHKEAVRSIALSRVSPYMFSGSDDHSVKCWDLERNEVVREFFGHKSSVHCVAAHPTLDVVISGSRDKTVRVFDLRSRAVVHTMSGHTDSVMSLVVQQEEPQVISGGSDGFIYLWDLASGKPVKRLTRHKKPVRGLTFTASGSALVSCGADEIRVWDLPSGDYVTNASTRVTDAAKKERGEAEELSYRWSCCAMSPHNVLAVGSQDGELAFYDWNCPQPRRVAGKHYAPYQWTKTKPLPGTLNGEGGINGMTYDVSGTRLITVESDKSVKMWRLRE</sequence>
<evidence type="ECO:0000256" key="1">
    <source>
        <dbReference type="ARBA" id="ARBA00022574"/>
    </source>
</evidence>
<dbReference type="InterPro" id="IPR045241">
    <property type="entry name" value="Prp46/PLRG1-like"/>
</dbReference>
<dbReference type="PROSITE" id="PS50082">
    <property type="entry name" value="WD_REPEATS_2"/>
    <property type="match status" value="5"/>
</dbReference>
<evidence type="ECO:0000313" key="8">
    <source>
        <dbReference type="Proteomes" id="UP000037923"/>
    </source>
</evidence>
<dbReference type="InterPro" id="IPR019775">
    <property type="entry name" value="WD40_repeat_CS"/>
</dbReference>
<feature type="repeat" description="WD" evidence="6">
    <location>
        <begin position="324"/>
        <end position="365"/>
    </location>
</feature>
<dbReference type="InterPro" id="IPR020472">
    <property type="entry name" value="WD40_PAC1"/>
</dbReference>
<evidence type="ECO:0000256" key="2">
    <source>
        <dbReference type="ARBA" id="ARBA00022737"/>
    </source>
</evidence>
<dbReference type="SUPFAM" id="SSF50978">
    <property type="entry name" value="WD40 repeat-like"/>
    <property type="match status" value="1"/>
</dbReference>
<dbReference type="Proteomes" id="UP000037923">
    <property type="component" value="Unassembled WGS sequence"/>
</dbReference>